<dbReference type="PANTHER" id="PTHR47154:SF2">
    <property type="entry name" value="G-PROTEIN COUPLED RECEPTOR MTH-RELATED"/>
    <property type="match status" value="1"/>
</dbReference>
<dbReference type="Pfam" id="PF00002">
    <property type="entry name" value="7tm_2"/>
    <property type="match status" value="1"/>
</dbReference>
<feature type="domain" description="G-protein coupled receptors family 2 profile 2" evidence="15">
    <location>
        <begin position="222"/>
        <end position="481"/>
    </location>
</feature>
<evidence type="ECO:0000256" key="13">
    <source>
        <dbReference type="SAM" id="Phobius"/>
    </source>
</evidence>
<keyword evidence="5 14" id="KW-0732">Signal</keyword>
<dbReference type="EnsemblMetazoa" id="SCAU014773-RB">
    <property type="protein sequence ID" value="SCAU014773-PB"/>
    <property type="gene ID" value="SCAU014773"/>
</dbReference>
<dbReference type="InterPro" id="IPR000832">
    <property type="entry name" value="GPCR_2_secretin-like"/>
</dbReference>
<sequence>MEISKHLLLWLFCLGAELPASSGSGNCQFEDTVNLTNAQRYSNGSYLYDNAILIPAHDVDIYDYEEVFDGNRISVDPHPRGCLCHRNEHGRLCAKFCCNNPAREFISHATNQCEPTGRTAPYSPYFDVAQANGSALRRDVTKDFVVIAGIPCDNAYPLDVVGGGGTDKWQLFENGSLSLYQGEIVLSKRDYCLMFAPKANGKEMILTPMICPVPVVNEEPVLGVFSSIADFITTIFISLTLAVYLLLTDIKDLQGKCFMGFLISLALGCIFLTIISLPDVVFPQFSCGFLGFSAYFCSLASFFWLNVACFHMLKTAMGSTESNEGNKRLFRFYSAYACGVPFAFTIILIIIQATSISDRYKSGIGGDYCWFDPTNWSAMIYFFGVNAFLLCMDFCLYFVVFLNLRTTLKTQPDSKEIILQKKDAHRYGVLLLIVAIACFFDISANVSAVRQLEGESVWYYISSFINAVYGIFIFVLFAWGPVKKWRHQRECLRKGYARDDDDTKNFENIEISTRNLT</sequence>
<evidence type="ECO:0000256" key="12">
    <source>
        <dbReference type="ARBA" id="ARBA00023224"/>
    </source>
</evidence>
<dbReference type="STRING" id="35570.A0A1I8Q853"/>
<evidence type="ECO:0000256" key="11">
    <source>
        <dbReference type="ARBA" id="ARBA00023180"/>
    </source>
</evidence>
<evidence type="ECO:0000313" key="17">
    <source>
        <dbReference type="Proteomes" id="UP000095300"/>
    </source>
</evidence>
<comment type="subcellular location">
    <subcellularLocation>
        <location evidence="1">Cell membrane</location>
        <topology evidence="1">Multi-pass membrane protein</topology>
    </subcellularLocation>
</comment>
<dbReference type="GO" id="GO:0008528">
    <property type="term" value="F:G protein-coupled peptide receptor activity"/>
    <property type="evidence" value="ECO:0007669"/>
    <property type="project" value="TreeGrafter"/>
</dbReference>
<keyword evidence="8 13" id="KW-0472">Membrane</keyword>
<dbReference type="GO" id="GO:0007166">
    <property type="term" value="P:cell surface receptor signaling pathway"/>
    <property type="evidence" value="ECO:0007669"/>
    <property type="project" value="InterPro"/>
</dbReference>
<dbReference type="InterPro" id="IPR023311">
    <property type="entry name" value="Methusela_ecto_dom_2"/>
</dbReference>
<dbReference type="Gene3D" id="2.30.160.11">
    <property type="match status" value="1"/>
</dbReference>
<evidence type="ECO:0000256" key="9">
    <source>
        <dbReference type="ARBA" id="ARBA00023157"/>
    </source>
</evidence>
<dbReference type="Pfam" id="PF06652">
    <property type="entry name" value="Methuselah_N"/>
    <property type="match status" value="1"/>
</dbReference>
<dbReference type="AlphaFoldDB" id="A0A1I8Q853"/>
<name>A0A1I8Q853_STOCA</name>
<evidence type="ECO:0000313" key="16">
    <source>
        <dbReference type="EnsemblMetazoa" id="SCAU014773-PB"/>
    </source>
</evidence>
<keyword evidence="9" id="KW-1015">Disulfide bond</keyword>
<feature type="transmembrane region" description="Helical" evidence="13">
    <location>
        <begin position="457"/>
        <end position="479"/>
    </location>
</feature>
<dbReference type="Gene3D" id="2.170.180.11">
    <property type="entry name" value="Methuselah ectodomain, domain 2"/>
    <property type="match status" value="1"/>
</dbReference>
<feature type="transmembrane region" description="Helical" evidence="13">
    <location>
        <begin position="258"/>
        <end position="277"/>
    </location>
</feature>
<feature type="transmembrane region" description="Helical" evidence="13">
    <location>
        <begin position="221"/>
        <end position="246"/>
    </location>
</feature>
<dbReference type="SUPFAM" id="SSF63877">
    <property type="entry name" value="Methuselah ectodomain"/>
    <property type="match status" value="1"/>
</dbReference>
<dbReference type="InterPro" id="IPR017981">
    <property type="entry name" value="GPCR_2-like_7TM"/>
</dbReference>
<accession>A0A1I8Q853</accession>
<dbReference type="InterPro" id="IPR036272">
    <property type="entry name" value="Methuselah_N_sf"/>
</dbReference>
<dbReference type="EnsemblMetazoa" id="SCAU014773-RA">
    <property type="protein sequence ID" value="SCAU014773-PA"/>
    <property type="gene ID" value="SCAU014773"/>
</dbReference>
<dbReference type="VEuPathDB" id="VectorBase:SCAU014773"/>
<dbReference type="Proteomes" id="UP000095300">
    <property type="component" value="Unassembled WGS sequence"/>
</dbReference>
<keyword evidence="6 13" id="KW-1133">Transmembrane helix</keyword>
<dbReference type="PROSITE" id="PS50261">
    <property type="entry name" value="G_PROTEIN_RECEP_F2_4"/>
    <property type="match status" value="1"/>
</dbReference>
<keyword evidence="17" id="KW-1185">Reference proteome</keyword>
<feature type="chain" id="PRO_5014271842" description="G-protein coupled receptors family 2 profile 2 domain-containing protein" evidence="14">
    <location>
        <begin position="24"/>
        <end position="517"/>
    </location>
</feature>
<evidence type="ECO:0000256" key="14">
    <source>
        <dbReference type="SAM" id="SignalP"/>
    </source>
</evidence>
<evidence type="ECO:0000256" key="2">
    <source>
        <dbReference type="ARBA" id="ARBA00008979"/>
    </source>
</evidence>
<reference evidence="16" key="2">
    <citation type="submission" date="2020-05" db="UniProtKB">
        <authorList>
            <consortium name="EnsemblMetazoa"/>
        </authorList>
    </citation>
    <scope>IDENTIFICATION</scope>
    <source>
        <strain evidence="16">USDA</strain>
    </source>
</reference>
<keyword evidence="10" id="KW-0675">Receptor</keyword>
<dbReference type="PANTHER" id="PTHR47154">
    <property type="entry name" value="G-PROTEIN COUPLED RECEPTOR MTH-RELATED"/>
    <property type="match status" value="1"/>
</dbReference>
<feature type="transmembrane region" description="Helical" evidence="13">
    <location>
        <begin position="424"/>
        <end position="445"/>
    </location>
</feature>
<dbReference type="KEGG" id="scac:106093840"/>
<gene>
    <name evidence="16" type="primary">106093840</name>
</gene>
<feature type="transmembrane region" description="Helical" evidence="13">
    <location>
        <begin position="289"/>
        <end position="313"/>
    </location>
</feature>
<organism evidence="16 17">
    <name type="scientific">Stomoxys calcitrans</name>
    <name type="common">Stable fly</name>
    <name type="synonym">Conops calcitrans</name>
    <dbReference type="NCBI Taxonomy" id="35570"/>
    <lineage>
        <taxon>Eukaryota</taxon>
        <taxon>Metazoa</taxon>
        <taxon>Ecdysozoa</taxon>
        <taxon>Arthropoda</taxon>
        <taxon>Hexapoda</taxon>
        <taxon>Insecta</taxon>
        <taxon>Pterygota</taxon>
        <taxon>Neoptera</taxon>
        <taxon>Endopterygota</taxon>
        <taxon>Diptera</taxon>
        <taxon>Brachycera</taxon>
        <taxon>Muscomorpha</taxon>
        <taxon>Muscoidea</taxon>
        <taxon>Muscidae</taxon>
        <taxon>Stomoxys</taxon>
    </lineage>
</organism>
<feature type="transmembrane region" description="Helical" evidence="13">
    <location>
        <begin position="380"/>
        <end position="404"/>
    </location>
</feature>
<evidence type="ECO:0000256" key="5">
    <source>
        <dbReference type="ARBA" id="ARBA00022729"/>
    </source>
</evidence>
<keyword evidence="7" id="KW-0297">G-protein coupled receptor</keyword>
<keyword evidence="3" id="KW-1003">Cell membrane</keyword>
<dbReference type="CDD" id="cd15039">
    <property type="entry name" value="7tmB3_Methuselah-like"/>
    <property type="match status" value="1"/>
</dbReference>
<protein>
    <recommendedName>
        <fullName evidence="15">G-protein coupled receptors family 2 profile 2 domain-containing protein</fullName>
    </recommendedName>
</protein>
<dbReference type="InterPro" id="IPR051384">
    <property type="entry name" value="Mth_GPCR"/>
</dbReference>
<dbReference type="GO" id="GO:0005886">
    <property type="term" value="C:plasma membrane"/>
    <property type="evidence" value="ECO:0007669"/>
    <property type="project" value="UniProtKB-SubCell"/>
</dbReference>
<keyword evidence="4 13" id="KW-0812">Transmembrane</keyword>
<evidence type="ECO:0000256" key="10">
    <source>
        <dbReference type="ARBA" id="ARBA00023170"/>
    </source>
</evidence>
<evidence type="ECO:0000256" key="6">
    <source>
        <dbReference type="ARBA" id="ARBA00022989"/>
    </source>
</evidence>
<evidence type="ECO:0000259" key="15">
    <source>
        <dbReference type="PROSITE" id="PS50261"/>
    </source>
</evidence>
<proteinExistence type="inferred from homology"/>
<feature type="transmembrane region" description="Helical" evidence="13">
    <location>
        <begin position="333"/>
        <end position="353"/>
    </location>
</feature>
<dbReference type="Gene3D" id="1.20.1070.10">
    <property type="entry name" value="Rhodopsin 7-helix transmembrane proteins"/>
    <property type="match status" value="1"/>
</dbReference>
<dbReference type="InterPro" id="IPR044860">
    <property type="entry name" value="Methusela_ecto_dom_1"/>
</dbReference>
<dbReference type="OrthoDB" id="6134459at2759"/>
<evidence type="ECO:0000256" key="8">
    <source>
        <dbReference type="ARBA" id="ARBA00023136"/>
    </source>
</evidence>
<reference evidence="17" key="1">
    <citation type="submission" date="2015-05" db="EMBL/GenBank/DDBJ databases">
        <authorList>
            <person name="Wilson R.K."/>
            <person name="Warren W.C."/>
            <person name="Olafson P."/>
        </authorList>
    </citation>
    <scope>NUCLEOTIDE SEQUENCE [LARGE SCALE GENOMIC DNA]</scope>
    <source>
        <strain evidence="17">USDA</strain>
    </source>
</reference>
<keyword evidence="11" id="KW-0325">Glycoprotein</keyword>
<feature type="signal peptide" evidence="14">
    <location>
        <begin position="1"/>
        <end position="23"/>
    </location>
</feature>
<evidence type="ECO:0000256" key="7">
    <source>
        <dbReference type="ARBA" id="ARBA00023040"/>
    </source>
</evidence>
<keyword evidence="12" id="KW-0807">Transducer</keyword>
<evidence type="ECO:0000256" key="1">
    <source>
        <dbReference type="ARBA" id="ARBA00004651"/>
    </source>
</evidence>
<comment type="similarity">
    <text evidence="2">Belongs to the G-protein coupled receptor 2 family. Mth subfamily.</text>
</comment>
<evidence type="ECO:0000256" key="4">
    <source>
        <dbReference type="ARBA" id="ARBA00022692"/>
    </source>
</evidence>
<evidence type="ECO:0000256" key="3">
    <source>
        <dbReference type="ARBA" id="ARBA00022475"/>
    </source>
</evidence>
<dbReference type="InterPro" id="IPR010596">
    <property type="entry name" value="Methuselah_N_dom"/>
</dbReference>